<reference evidence="1 2" key="1">
    <citation type="journal article" date="2015" name="Stand. Genomic Sci.">
        <title>Genomic Encyclopedia of Bacterial and Archaeal Type Strains, Phase III: the genomes of soil and plant-associated and newly described type strains.</title>
        <authorList>
            <person name="Whitman W.B."/>
            <person name="Woyke T."/>
            <person name="Klenk H.P."/>
            <person name="Zhou Y."/>
            <person name="Lilburn T.G."/>
            <person name="Beck B.J."/>
            <person name="De Vos P."/>
            <person name="Vandamme P."/>
            <person name="Eisen J.A."/>
            <person name="Garrity G."/>
            <person name="Hugenholtz P."/>
            <person name="Kyrpides N.C."/>
        </authorList>
    </citation>
    <scope>NUCLEOTIDE SEQUENCE [LARGE SCALE GENOMIC DNA]</scope>
    <source>
        <strain evidence="1 2">CGMCC 1.10685</strain>
    </source>
</reference>
<comment type="caution">
    <text evidence="1">The sequence shown here is derived from an EMBL/GenBank/DDBJ whole genome shotgun (WGS) entry which is preliminary data.</text>
</comment>
<evidence type="ECO:0000313" key="1">
    <source>
        <dbReference type="EMBL" id="TWI44101.1"/>
    </source>
</evidence>
<organism evidence="1 2">
    <name type="scientific">Pseudoduganella flava</name>
    <dbReference type="NCBI Taxonomy" id="871742"/>
    <lineage>
        <taxon>Bacteria</taxon>
        <taxon>Pseudomonadati</taxon>
        <taxon>Pseudomonadota</taxon>
        <taxon>Betaproteobacteria</taxon>
        <taxon>Burkholderiales</taxon>
        <taxon>Oxalobacteraceae</taxon>
        <taxon>Telluria group</taxon>
        <taxon>Pseudoduganella</taxon>
    </lineage>
</organism>
<dbReference type="AlphaFoldDB" id="A0A562PI34"/>
<name>A0A562PI34_9BURK</name>
<dbReference type="EMBL" id="VLKW01000010">
    <property type="protein sequence ID" value="TWI44101.1"/>
    <property type="molecule type" value="Genomic_DNA"/>
</dbReference>
<dbReference type="Proteomes" id="UP000315112">
    <property type="component" value="Unassembled WGS sequence"/>
</dbReference>
<proteinExistence type="predicted"/>
<accession>A0A562PI34</accession>
<sequence>MIMSTTITHRGTRIVTLDATEEPATQCKPGDIAIQPVDGGWALWFVAADGSIDGYDEPYPSHQEALWSAKAAAEYAGE</sequence>
<evidence type="ECO:0000313" key="2">
    <source>
        <dbReference type="Proteomes" id="UP000315112"/>
    </source>
</evidence>
<gene>
    <name evidence="1" type="ORF">IP92_04620</name>
</gene>
<protein>
    <submittedName>
        <fullName evidence="1">Uncharacterized protein</fullName>
    </submittedName>
</protein>